<dbReference type="InterPro" id="IPR040442">
    <property type="entry name" value="Pyrv_kinase-like_dom_sf"/>
</dbReference>
<evidence type="ECO:0000256" key="5">
    <source>
        <dbReference type="HAMAP-Rule" id="MF_00156"/>
    </source>
</evidence>
<protein>
    <recommendedName>
        <fullName evidence="5">3-methyl-2-oxobutanoate hydroxymethyltransferase</fullName>
        <ecNumber evidence="5">2.1.2.11</ecNumber>
    </recommendedName>
    <alternativeName>
        <fullName evidence="5">Ketopantoate hydroxymethyltransferase</fullName>
        <shortName evidence="5">KPHMT</shortName>
    </alternativeName>
</protein>
<dbReference type="InterPro" id="IPR003700">
    <property type="entry name" value="Pantoate_hydroxy_MeTrfase"/>
</dbReference>
<feature type="binding site" evidence="5">
    <location>
        <position position="128"/>
    </location>
    <ligand>
        <name>Mg(2+)</name>
        <dbReference type="ChEBI" id="CHEBI:18420"/>
    </ligand>
</feature>
<organism evidence="6 7">
    <name type="scientific">Natronomicrosphaera hydrolytica</name>
    <dbReference type="NCBI Taxonomy" id="3242702"/>
    <lineage>
        <taxon>Bacteria</taxon>
        <taxon>Pseudomonadati</taxon>
        <taxon>Planctomycetota</taxon>
        <taxon>Phycisphaerae</taxon>
        <taxon>Phycisphaerales</taxon>
        <taxon>Phycisphaeraceae</taxon>
        <taxon>Natronomicrosphaera</taxon>
    </lineage>
</organism>
<evidence type="ECO:0000313" key="6">
    <source>
        <dbReference type="EMBL" id="MFA9478389.1"/>
    </source>
</evidence>
<dbReference type="Proteomes" id="UP001575105">
    <property type="component" value="Unassembled WGS sequence"/>
</dbReference>
<comment type="cofactor">
    <cofactor evidence="5">
        <name>Mg(2+)</name>
        <dbReference type="ChEBI" id="CHEBI:18420"/>
    </cofactor>
    <text evidence="5">Binds 1 Mg(2+) ion per subunit.</text>
</comment>
<dbReference type="EMBL" id="JBGUBD010000005">
    <property type="protein sequence ID" value="MFA9478389.1"/>
    <property type="molecule type" value="Genomic_DNA"/>
</dbReference>
<feature type="binding site" evidence="5">
    <location>
        <position position="96"/>
    </location>
    <ligand>
        <name>3-methyl-2-oxobutanoate</name>
        <dbReference type="ChEBI" id="CHEBI:11851"/>
    </ligand>
</feature>
<dbReference type="PANTHER" id="PTHR20881">
    <property type="entry name" value="3-METHYL-2-OXOBUTANOATE HYDROXYMETHYLTRANSFERASE"/>
    <property type="match status" value="1"/>
</dbReference>
<reference evidence="6 7" key="1">
    <citation type="submission" date="2024-08" db="EMBL/GenBank/DDBJ databases">
        <title>Whole-genome sequencing of halo(alkali)philic microorganisms from hypersaline lakes.</title>
        <authorList>
            <person name="Sorokin D.Y."/>
            <person name="Merkel A.Y."/>
            <person name="Messina E."/>
            <person name="Yakimov M."/>
        </authorList>
    </citation>
    <scope>NUCLEOTIDE SEQUENCE [LARGE SCALE GENOMIC DNA]</scope>
    <source>
        <strain evidence="6 7">AB-hyl4</strain>
    </source>
</reference>
<keyword evidence="3 5" id="KW-0566">Pantothenate biosynthesis</keyword>
<feature type="active site" description="Proton acceptor" evidence="5">
    <location>
        <position position="195"/>
    </location>
</feature>
<feature type="binding site" evidence="5">
    <location>
        <position position="126"/>
    </location>
    <ligand>
        <name>3-methyl-2-oxobutanoate</name>
        <dbReference type="ChEBI" id="CHEBI:11851"/>
    </ligand>
</feature>
<dbReference type="CDD" id="cd06557">
    <property type="entry name" value="KPHMT-like"/>
    <property type="match status" value="1"/>
</dbReference>
<feature type="binding site" evidence="5">
    <location>
        <position position="96"/>
    </location>
    <ligand>
        <name>Mg(2+)</name>
        <dbReference type="ChEBI" id="CHEBI:18420"/>
    </ligand>
</feature>
<keyword evidence="5" id="KW-0963">Cytoplasm</keyword>
<keyword evidence="5" id="KW-0479">Metal-binding</keyword>
<dbReference type="HAMAP" id="MF_00156">
    <property type="entry name" value="PanB"/>
    <property type="match status" value="1"/>
</dbReference>
<sequence length="287" mass="30416">MNAESASTGTPRNPRITLRTLRKWAREGEKFAMLTCYDATTARWLWRGGVRVFLVGDTAAEVILGHDSTLPAEMPFMLQITAAVRRGAPDALVMADMPFGSYQVSEDEAVRNAMAFLTEGLADLVKLEVDATFASLVERLSHAGVPVVAHIGSRPQTVRAEGGYRAAGRSERDAAVLVDTAKLMVQCGAAALLVEAVPGEVGKRIVDAAVHPETGAAVPVIGCGAGPTCHGHVVVLQDVMGLSDWHPPFVVPTGEVGQAVEAAAGKWVEMVRSGEYLKDGGPYQMKA</sequence>
<keyword evidence="7" id="KW-1185">Reference proteome</keyword>
<dbReference type="SUPFAM" id="SSF51621">
    <property type="entry name" value="Phosphoenolpyruvate/pyruvate domain"/>
    <property type="match status" value="1"/>
</dbReference>
<dbReference type="Gene3D" id="3.20.20.60">
    <property type="entry name" value="Phosphoenolpyruvate-binding domains"/>
    <property type="match status" value="1"/>
</dbReference>
<feature type="binding site" evidence="5">
    <location>
        <position position="57"/>
    </location>
    <ligand>
        <name>Mg(2+)</name>
        <dbReference type="ChEBI" id="CHEBI:18420"/>
    </ligand>
</feature>
<name>A0ABV4U7A4_9BACT</name>
<proteinExistence type="inferred from homology"/>
<dbReference type="InterPro" id="IPR015813">
    <property type="entry name" value="Pyrv/PenolPyrv_kinase-like_dom"/>
</dbReference>
<comment type="pathway">
    <text evidence="5">Cofactor biosynthesis; (R)-pantothenate biosynthesis; (R)-pantoate from 3-methyl-2-oxobutanoate: step 1/2.</text>
</comment>
<evidence type="ECO:0000256" key="1">
    <source>
        <dbReference type="ARBA" id="ARBA00008676"/>
    </source>
</evidence>
<accession>A0ABV4U7A4</accession>
<comment type="catalytic activity">
    <reaction evidence="5">
        <text>(6R)-5,10-methylene-5,6,7,8-tetrahydrofolate + 3-methyl-2-oxobutanoate + H2O = 2-dehydropantoate + (6S)-5,6,7,8-tetrahydrofolate</text>
        <dbReference type="Rhea" id="RHEA:11824"/>
        <dbReference type="ChEBI" id="CHEBI:11561"/>
        <dbReference type="ChEBI" id="CHEBI:11851"/>
        <dbReference type="ChEBI" id="CHEBI:15377"/>
        <dbReference type="ChEBI" id="CHEBI:15636"/>
        <dbReference type="ChEBI" id="CHEBI:57453"/>
        <dbReference type="EC" id="2.1.2.11"/>
    </reaction>
</comment>
<comment type="similarity">
    <text evidence="1 5">Belongs to the PanB family.</text>
</comment>
<comment type="subunit">
    <text evidence="2 5">Homodecamer; pentamer of dimers.</text>
</comment>
<keyword evidence="4 5" id="KW-0808">Transferase</keyword>
<dbReference type="RefSeq" id="WP_425345317.1">
    <property type="nucleotide sequence ID" value="NZ_JBGUBD010000005.1"/>
</dbReference>
<dbReference type="PIRSF" id="PIRSF000388">
    <property type="entry name" value="Pantoate_hydroxy_MeTrfase"/>
    <property type="match status" value="1"/>
</dbReference>
<evidence type="ECO:0000256" key="3">
    <source>
        <dbReference type="ARBA" id="ARBA00022655"/>
    </source>
</evidence>
<comment type="caution">
    <text evidence="6">The sequence shown here is derived from an EMBL/GenBank/DDBJ whole genome shotgun (WGS) entry which is preliminary data.</text>
</comment>
<keyword evidence="5" id="KW-0460">Magnesium</keyword>
<evidence type="ECO:0000256" key="2">
    <source>
        <dbReference type="ARBA" id="ARBA00011424"/>
    </source>
</evidence>
<gene>
    <name evidence="5" type="primary">panB</name>
    <name evidence="6" type="ORF">ACERK3_08780</name>
</gene>
<dbReference type="PANTHER" id="PTHR20881:SF0">
    <property type="entry name" value="3-METHYL-2-OXOBUTANOATE HYDROXYMETHYLTRANSFERASE"/>
    <property type="match status" value="1"/>
</dbReference>
<dbReference type="Pfam" id="PF02548">
    <property type="entry name" value="Pantoate_transf"/>
    <property type="match status" value="1"/>
</dbReference>
<feature type="binding site" evidence="5">
    <location>
        <begin position="57"/>
        <end position="58"/>
    </location>
    <ligand>
        <name>3-methyl-2-oxobutanoate</name>
        <dbReference type="ChEBI" id="CHEBI:11851"/>
    </ligand>
</feature>
<comment type="function">
    <text evidence="5">Catalyzes the reversible reaction in which hydroxymethyl group from 5,10-methylenetetrahydrofolate is transferred onto alpha-ketoisovalerate to form ketopantoate.</text>
</comment>
<evidence type="ECO:0000313" key="7">
    <source>
        <dbReference type="Proteomes" id="UP001575105"/>
    </source>
</evidence>
<comment type="subcellular location">
    <subcellularLocation>
        <location evidence="5">Cytoplasm</location>
    </subcellularLocation>
</comment>
<evidence type="ECO:0000256" key="4">
    <source>
        <dbReference type="ARBA" id="ARBA00022679"/>
    </source>
</evidence>
<dbReference type="EC" id="2.1.2.11" evidence="5"/>